<dbReference type="InterPro" id="IPR041129">
    <property type="entry name" value="CdiI_2"/>
</dbReference>
<dbReference type="Proteomes" id="UP000637695">
    <property type="component" value="Unassembled WGS sequence"/>
</dbReference>
<gene>
    <name evidence="2" type="ORF">GCM10010885_19550</name>
</gene>
<name>A0A917KHU6_9BACL</name>
<comment type="caution">
    <text evidence="2">The sequence shown here is derived from an EMBL/GenBank/DDBJ whole genome shotgun (WGS) entry which is preliminary data.</text>
</comment>
<protein>
    <recommendedName>
        <fullName evidence="1">CdiI immunity protein domain-containing protein</fullName>
    </recommendedName>
</protein>
<keyword evidence="3" id="KW-1185">Reference proteome</keyword>
<sequence length="93" mass="11151">MDDFNKLGGFIGSYWHMDTESTESGLQDVYREMNTSAIEEMVDIIDNFLNREDLDDQEKSTLIREWTDMYYPLQPLEWLRIICTELKKYVDKL</sequence>
<dbReference type="EMBL" id="BMOY01000033">
    <property type="protein sequence ID" value="GGJ10418.1"/>
    <property type="molecule type" value="Genomic_DNA"/>
</dbReference>
<proteinExistence type="predicted"/>
<evidence type="ECO:0000259" key="1">
    <source>
        <dbReference type="Pfam" id="PF18593"/>
    </source>
</evidence>
<evidence type="ECO:0000313" key="3">
    <source>
        <dbReference type="Proteomes" id="UP000637695"/>
    </source>
</evidence>
<dbReference type="Pfam" id="PF18593">
    <property type="entry name" value="CdiI_2"/>
    <property type="match status" value="1"/>
</dbReference>
<accession>A0A917KHU6</accession>
<reference evidence="2" key="1">
    <citation type="journal article" date="2014" name="Int. J. Syst. Evol. Microbiol.">
        <title>Complete genome sequence of Corynebacterium casei LMG S-19264T (=DSM 44701T), isolated from a smear-ripened cheese.</title>
        <authorList>
            <consortium name="US DOE Joint Genome Institute (JGI-PGF)"/>
            <person name="Walter F."/>
            <person name="Albersmeier A."/>
            <person name="Kalinowski J."/>
            <person name="Ruckert C."/>
        </authorList>
    </citation>
    <scope>NUCLEOTIDE SEQUENCE</scope>
    <source>
        <strain evidence="2">JCM 18487</strain>
    </source>
</reference>
<evidence type="ECO:0000313" key="2">
    <source>
        <dbReference type="EMBL" id="GGJ10418.1"/>
    </source>
</evidence>
<dbReference type="AlphaFoldDB" id="A0A917KHU6"/>
<organism evidence="2 3">
    <name type="scientific">Alicyclobacillus cellulosilyticus</name>
    <dbReference type="NCBI Taxonomy" id="1003997"/>
    <lineage>
        <taxon>Bacteria</taxon>
        <taxon>Bacillati</taxon>
        <taxon>Bacillota</taxon>
        <taxon>Bacilli</taxon>
        <taxon>Bacillales</taxon>
        <taxon>Alicyclobacillaceae</taxon>
        <taxon>Alicyclobacillus</taxon>
    </lineage>
</organism>
<feature type="domain" description="CdiI immunity protein" evidence="1">
    <location>
        <begin position="4"/>
        <end position="82"/>
    </location>
</feature>
<dbReference type="RefSeq" id="WP_188882765.1">
    <property type="nucleotide sequence ID" value="NZ_BMOY01000033.1"/>
</dbReference>
<reference evidence="2" key="2">
    <citation type="submission" date="2020-09" db="EMBL/GenBank/DDBJ databases">
        <authorList>
            <person name="Sun Q."/>
            <person name="Ohkuma M."/>
        </authorList>
    </citation>
    <scope>NUCLEOTIDE SEQUENCE</scope>
    <source>
        <strain evidence="2">JCM 18487</strain>
    </source>
</reference>